<dbReference type="Pfam" id="PF01232">
    <property type="entry name" value="Mannitol_dh"/>
    <property type="match status" value="1"/>
</dbReference>
<evidence type="ECO:0000259" key="5">
    <source>
        <dbReference type="Pfam" id="PF08125"/>
    </source>
</evidence>
<sequence>MKLNRQMQANTRIYPEKVLQFGEGVFLRGFADWQIHQMNKRTAFKGSIIAVNPRITGNAGKLNKQDGLFTVSLQGIQDGKVVKEHEVIESISRGLNPYEDYEAYMQLAEKEELRFLISNTTEAGIAFLEEDRLEHAPQKSFPGKVTAFLYKRFKAFQGDRTKGLIILPCELVERNGDLLKKMVLRYVAKWNLEKKFTEWIHEANAFCCTLVDRIVPGYPNDENTLNELSYEDEFFVIAEPFYLWVIEGPEWVKEEFPAEEAGLHVKFVNDIAPYALQKVRILNGIHTAMMPVAYLAELNTVREAVEDDVIGTFIRKCLYEEIIPSLPVSEEEFLSFAKSALERFQNPFIHHELMSISLNSMTKFKTRNIPTLKEYVEKQGALPALLTFSLSALISFYKGKREGEKIELSDDPAVLEMYESLWNTYDGTEKSISYIVKEVLGYKEHWGEDLNMIPSLTEALTNGVLAIETFGMKQAMKEILYVAPTKQ</sequence>
<dbReference type="SUPFAM" id="SSF51735">
    <property type="entry name" value="NAD(P)-binding Rossmann-fold domains"/>
    <property type="match status" value="1"/>
</dbReference>
<dbReference type="AlphaFoldDB" id="A0A3D8WZ60"/>
<dbReference type="GO" id="GO:0005829">
    <property type="term" value="C:cytosol"/>
    <property type="evidence" value="ECO:0007669"/>
    <property type="project" value="TreeGrafter"/>
</dbReference>
<evidence type="ECO:0000313" key="7">
    <source>
        <dbReference type="Proteomes" id="UP000256519"/>
    </source>
</evidence>
<dbReference type="GO" id="GO:0019698">
    <property type="term" value="P:D-galacturonate catabolic process"/>
    <property type="evidence" value="ECO:0007669"/>
    <property type="project" value="TreeGrafter"/>
</dbReference>
<reference evidence="6 7" key="1">
    <citation type="journal article" date="2018" name="Appl. Environ. Microbiol.">
        <title>Antimicrobial susceptibility testing and tentative epidemiological cut-off values of five Bacillus species relevant for use as animal feed additives or for plant protection.</title>
        <authorList>
            <person name="Agerso Y."/>
            <person name="Stuer-Lauridsen B."/>
            <person name="Bjerre K."/>
            <person name="Jensen M.G."/>
            <person name="Johansen E."/>
            <person name="Bennedsen M."/>
            <person name="Brockmann E."/>
            <person name="Nielsen B."/>
        </authorList>
    </citation>
    <scope>NUCLEOTIDE SEQUENCE [LARGE SCALE GENOMIC DNA]</scope>
    <source>
        <strain evidence="6 7">CHCC20162</strain>
    </source>
</reference>
<name>A0A3D8WZ60_PRIMG</name>
<dbReference type="InterPro" id="IPR000669">
    <property type="entry name" value="Mannitol_DH"/>
</dbReference>
<dbReference type="PANTHER" id="PTHR30524:SF0">
    <property type="entry name" value="ALTRONATE OXIDOREDUCTASE-RELATED"/>
    <property type="match status" value="1"/>
</dbReference>
<dbReference type="EC" id="1.1.1.58" evidence="6"/>
<dbReference type="GO" id="GO:0019592">
    <property type="term" value="P:mannitol catabolic process"/>
    <property type="evidence" value="ECO:0007669"/>
    <property type="project" value="TreeGrafter"/>
</dbReference>
<organism evidence="6 7">
    <name type="scientific">Priestia megaterium</name>
    <name type="common">Bacillus megaterium</name>
    <dbReference type="NCBI Taxonomy" id="1404"/>
    <lineage>
        <taxon>Bacteria</taxon>
        <taxon>Bacillati</taxon>
        <taxon>Bacillota</taxon>
        <taxon>Bacilli</taxon>
        <taxon>Bacillales</taxon>
        <taxon>Bacillaceae</taxon>
        <taxon>Priestia</taxon>
    </lineage>
</organism>
<dbReference type="NCBIfam" id="NF002969">
    <property type="entry name" value="PRK03643.1"/>
    <property type="match status" value="1"/>
</dbReference>
<feature type="domain" description="Mannitol dehydrogenase C-terminal" evidence="5">
    <location>
        <begin position="270"/>
        <end position="466"/>
    </location>
</feature>
<accession>A0A3D8WZ60</accession>
<evidence type="ECO:0000313" key="6">
    <source>
        <dbReference type="EMBL" id="RDZ12286.1"/>
    </source>
</evidence>
<keyword evidence="2" id="KW-0520">NAD</keyword>
<dbReference type="RefSeq" id="WP_116075941.1">
    <property type="nucleotide sequence ID" value="NZ_CP187630.1"/>
</dbReference>
<dbReference type="EMBL" id="PQWM01000022">
    <property type="protein sequence ID" value="RDZ12286.1"/>
    <property type="molecule type" value="Genomic_DNA"/>
</dbReference>
<evidence type="ECO:0000256" key="1">
    <source>
        <dbReference type="ARBA" id="ARBA00023002"/>
    </source>
</evidence>
<dbReference type="InterPro" id="IPR013328">
    <property type="entry name" value="6PGD_dom2"/>
</dbReference>
<dbReference type="PANTHER" id="PTHR30524">
    <property type="entry name" value="MANNITOL-1-PHOSPHATE 5-DEHYDROGENASE"/>
    <property type="match status" value="1"/>
</dbReference>
<proteinExistence type="predicted"/>
<evidence type="ECO:0000256" key="2">
    <source>
        <dbReference type="ARBA" id="ARBA00023027"/>
    </source>
</evidence>
<protein>
    <submittedName>
        <fullName evidence="6">Tagaturonate reductase</fullName>
        <ecNumber evidence="6">1.1.1.58</ecNumber>
    </submittedName>
</protein>
<dbReference type="Gene3D" id="1.10.1040.10">
    <property type="entry name" value="N-(1-d-carboxylethyl)-l-norvaline Dehydrogenase, domain 2"/>
    <property type="match status" value="1"/>
</dbReference>
<dbReference type="InterPro" id="IPR013118">
    <property type="entry name" value="Mannitol_DH_C"/>
</dbReference>
<evidence type="ECO:0000256" key="3">
    <source>
        <dbReference type="ARBA" id="ARBA00048615"/>
    </source>
</evidence>
<dbReference type="GO" id="GO:0008926">
    <property type="term" value="F:mannitol-1-phosphate 5-dehydrogenase activity"/>
    <property type="evidence" value="ECO:0007669"/>
    <property type="project" value="UniProtKB-EC"/>
</dbReference>
<dbReference type="Pfam" id="PF08125">
    <property type="entry name" value="Mannitol_dh_C"/>
    <property type="match status" value="1"/>
</dbReference>
<dbReference type="Proteomes" id="UP000256519">
    <property type="component" value="Unassembled WGS sequence"/>
</dbReference>
<comment type="caution">
    <text evidence="6">The sequence shown here is derived from an EMBL/GenBank/DDBJ whole genome shotgun (WGS) entry which is preliminary data.</text>
</comment>
<dbReference type="SUPFAM" id="SSF48179">
    <property type="entry name" value="6-phosphogluconate dehydrogenase C-terminal domain-like"/>
    <property type="match status" value="1"/>
</dbReference>
<gene>
    <name evidence="6" type="ORF">C3744_18465</name>
</gene>
<dbReference type="GO" id="GO:0009026">
    <property type="term" value="F:tagaturonate reductase activity"/>
    <property type="evidence" value="ECO:0007669"/>
    <property type="project" value="UniProtKB-EC"/>
</dbReference>
<keyword evidence="1 6" id="KW-0560">Oxidoreductase</keyword>
<dbReference type="InterPro" id="IPR013131">
    <property type="entry name" value="Mannitol_DH_N"/>
</dbReference>
<feature type="domain" description="Mannitol dehydrogenase N-terminal" evidence="4">
    <location>
        <begin position="17"/>
        <end position="255"/>
    </location>
</feature>
<dbReference type="InterPro" id="IPR008927">
    <property type="entry name" value="6-PGluconate_DH-like_C_sf"/>
</dbReference>
<dbReference type="Gene3D" id="3.40.50.720">
    <property type="entry name" value="NAD(P)-binding Rossmann-like Domain"/>
    <property type="match status" value="1"/>
</dbReference>
<evidence type="ECO:0000259" key="4">
    <source>
        <dbReference type="Pfam" id="PF01232"/>
    </source>
</evidence>
<dbReference type="PRINTS" id="PR00084">
    <property type="entry name" value="MTLDHDRGNASE"/>
</dbReference>
<comment type="catalytic activity">
    <reaction evidence="3">
        <text>D-mannitol 1-phosphate + NAD(+) = beta-D-fructose 6-phosphate + NADH + H(+)</text>
        <dbReference type="Rhea" id="RHEA:19661"/>
        <dbReference type="ChEBI" id="CHEBI:15378"/>
        <dbReference type="ChEBI" id="CHEBI:57540"/>
        <dbReference type="ChEBI" id="CHEBI:57634"/>
        <dbReference type="ChEBI" id="CHEBI:57945"/>
        <dbReference type="ChEBI" id="CHEBI:61381"/>
        <dbReference type="EC" id="1.1.1.17"/>
    </reaction>
</comment>
<dbReference type="InterPro" id="IPR036291">
    <property type="entry name" value="NAD(P)-bd_dom_sf"/>
</dbReference>